<dbReference type="RefSeq" id="WP_073174562.1">
    <property type="nucleotide sequence ID" value="NZ_FQVE01000004.1"/>
</dbReference>
<dbReference type="EMBL" id="FQVE01000004">
    <property type="protein sequence ID" value="SHG01479.1"/>
    <property type="molecule type" value="Genomic_DNA"/>
</dbReference>
<feature type="domain" description="Lantibiotic dehydratase N-terminal" evidence="1">
    <location>
        <begin position="144"/>
        <end position="809"/>
    </location>
</feature>
<reference evidence="3" key="1">
    <citation type="submission" date="2016-11" db="EMBL/GenBank/DDBJ databases">
        <authorList>
            <person name="Varghese N."/>
            <person name="Submissions S."/>
        </authorList>
    </citation>
    <scope>NUCLEOTIDE SEQUENCE [LARGE SCALE GENOMIC DNA]</scope>
    <source>
        <strain evidence="3">YR203</strain>
    </source>
</reference>
<proteinExistence type="predicted"/>
<evidence type="ECO:0000313" key="2">
    <source>
        <dbReference type="EMBL" id="SHG01479.1"/>
    </source>
</evidence>
<dbReference type="InterPro" id="IPR006827">
    <property type="entry name" value="Lant_deHydtase_N"/>
</dbReference>
<dbReference type="AlphaFoldDB" id="A0A1M5GCR5"/>
<dbReference type="Pfam" id="PF04738">
    <property type="entry name" value="Lant_dehydr_N"/>
    <property type="match status" value="1"/>
</dbReference>
<evidence type="ECO:0000313" key="3">
    <source>
        <dbReference type="Proteomes" id="UP000184108"/>
    </source>
</evidence>
<gene>
    <name evidence="2" type="ORF">SAMN02787073_3310</name>
</gene>
<name>A0A1M5GCR5_9FLAO</name>
<protein>
    <submittedName>
        <fullName evidence="2">Lantibiotic dehydratase, C terminus</fullName>
    </submittedName>
</protein>
<dbReference type="Proteomes" id="UP000184108">
    <property type="component" value="Unassembled WGS sequence"/>
</dbReference>
<sequence>MSLTILPYIFTRFAALPVQTLNTLKIPEIGDQLNQWQMTAEDHKNSNKKLCDELYTLIEQSSDDLERKLLLNLKRSVYNGRQNTDILAQKIPSETFNAFKNSWEEWQNAVAKYKEYEQHWEKNFNDHLWSHRLDIQKLTGQYPFRNGVLLSSKDLYDQLDSFTNTGVKSLNKDTERIEFSVLRYLTRMAYKTSPFSTFTYLGITKMTGDEELYHSSVPETIDCKIRLNNKLLKRIKKLMERHSDLQGLLFVSTNSSMTEHDGRFKFLMNCANIEVFQEIQATAVNQYIKELINGSEESISLSSFIELLSNHIEADVSELRHYVLKLIDSGFLELTLECSEIDPDWDIYLLKFLKQHKENNEAVTKLYELVSNLQKAKNKFGTAAISEREILLKNTSKLFDSTISELENQSDIVKLPKEEIKNILDLILEKYRNGHGFEKLPYLPVDYRQEGFIYEDTYTGQINPVSESTVRDLGQLLSDLTNGLTSFDIRGKEKSNAKNFFISKYSKNQSIPLMTFYHDYYRHQNESEKKDQNQLDSVDLWSDVFWKDLQQNGPQTDEINIQKNNLVHLPLSSHSSPTGSAFLQFFDQESKTGTKAVVNGLMQGMGKMSGRFLHLFDPEISEAHKKYNNRLFPDHLLIELNDDSSFNANIHPPLLDHEVKMPASNTQMKKSQQIPLDRISVGYHSNNDTLFLIDNVLNKEIYAFDLCLETITNRSNLYQLMSLFNPCTSISYFPLIRSIDHHYSKQYKEENIKIFPRVVFEEKLILRRKGWLISLTTVPRQNKDENDSIYFLRFHQWILDNNLPSSVFLYLQSSYIPEDHSSEKTTGTRDDYKPQFIGFEQPLLFNLFTKLLNRAGSHIYLEEALPSVNSSQERVAEHLIQWYNF</sequence>
<organism evidence="2 3">
    <name type="scientific">Chryseobacterium vrystaatense</name>
    <dbReference type="NCBI Taxonomy" id="307480"/>
    <lineage>
        <taxon>Bacteria</taxon>
        <taxon>Pseudomonadati</taxon>
        <taxon>Bacteroidota</taxon>
        <taxon>Flavobacteriia</taxon>
        <taxon>Flavobacteriales</taxon>
        <taxon>Weeksellaceae</taxon>
        <taxon>Chryseobacterium group</taxon>
        <taxon>Chryseobacterium</taxon>
    </lineage>
</organism>
<accession>A0A1M5GCR5</accession>
<evidence type="ECO:0000259" key="1">
    <source>
        <dbReference type="Pfam" id="PF04738"/>
    </source>
</evidence>